<feature type="compositionally biased region" description="Acidic residues" evidence="2">
    <location>
        <begin position="259"/>
        <end position="270"/>
    </location>
</feature>
<dbReference type="OrthoDB" id="10668341at2759"/>
<feature type="compositionally biased region" description="Basic and acidic residues" evidence="2">
    <location>
        <begin position="11"/>
        <end position="24"/>
    </location>
</feature>
<reference evidence="3" key="1">
    <citation type="submission" date="2006-10" db="EMBL/GenBank/DDBJ databases">
        <authorList>
            <person name="Amadeo P."/>
            <person name="Zhao Q."/>
            <person name="Wortman J."/>
            <person name="Fraser-Liggett C."/>
            <person name="Carlton J."/>
        </authorList>
    </citation>
    <scope>NUCLEOTIDE SEQUENCE</scope>
    <source>
        <strain evidence="3">G3</strain>
    </source>
</reference>
<evidence type="ECO:0000256" key="1">
    <source>
        <dbReference type="SAM" id="Coils"/>
    </source>
</evidence>
<dbReference type="OMA" id="QPINSEN"/>
<dbReference type="InParanoid" id="A2ET28"/>
<accession>A2ET28</accession>
<dbReference type="KEGG" id="tva:4762068"/>
<reference evidence="3" key="2">
    <citation type="journal article" date="2007" name="Science">
        <title>Draft genome sequence of the sexually transmitted pathogen Trichomonas vaginalis.</title>
        <authorList>
            <person name="Carlton J.M."/>
            <person name="Hirt R.P."/>
            <person name="Silva J.C."/>
            <person name="Delcher A.L."/>
            <person name="Schatz M."/>
            <person name="Zhao Q."/>
            <person name="Wortman J.R."/>
            <person name="Bidwell S.L."/>
            <person name="Alsmark U.C.M."/>
            <person name="Besteiro S."/>
            <person name="Sicheritz-Ponten T."/>
            <person name="Noel C.J."/>
            <person name="Dacks J.B."/>
            <person name="Foster P.G."/>
            <person name="Simillion C."/>
            <person name="Van de Peer Y."/>
            <person name="Miranda-Saavedra D."/>
            <person name="Barton G.J."/>
            <person name="Westrop G.D."/>
            <person name="Mueller S."/>
            <person name="Dessi D."/>
            <person name="Fiori P.L."/>
            <person name="Ren Q."/>
            <person name="Paulsen I."/>
            <person name="Zhang H."/>
            <person name="Bastida-Corcuera F.D."/>
            <person name="Simoes-Barbosa A."/>
            <person name="Brown M.T."/>
            <person name="Hayes R.D."/>
            <person name="Mukherjee M."/>
            <person name="Okumura C.Y."/>
            <person name="Schneider R."/>
            <person name="Smith A.J."/>
            <person name="Vanacova S."/>
            <person name="Villalvazo M."/>
            <person name="Haas B.J."/>
            <person name="Pertea M."/>
            <person name="Feldblyum T.V."/>
            <person name="Utterback T.R."/>
            <person name="Shu C.L."/>
            <person name="Osoegawa K."/>
            <person name="de Jong P.J."/>
            <person name="Hrdy I."/>
            <person name="Horvathova L."/>
            <person name="Zubacova Z."/>
            <person name="Dolezal P."/>
            <person name="Malik S.B."/>
            <person name="Logsdon J.M. Jr."/>
            <person name="Henze K."/>
            <person name="Gupta A."/>
            <person name="Wang C.C."/>
            <person name="Dunne R.L."/>
            <person name="Upcroft J.A."/>
            <person name="Upcroft P."/>
            <person name="White O."/>
            <person name="Salzberg S.L."/>
            <person name="Tang P."/>
            <person name="Chiu C.-H."/>
            <person name="Lee Y.-S."/>
            <person name="Embley T.M."/>
            <person name="Coombs G.H."/>
            <person name="Mottram J.C."/>
            <person name="Tachezy J."/>
            <person name="Fraser-Liggett C.M."/>
            <person name="Johnson P.J."/>
        </authorList>
    </citation>
    <scope>NUCLEOTIDE SEQUENCE [LARGE SCALE GENOMIC DNA]</scope>
    <source>
        <strain evidence="3">G3</strain>
    </source>
</reference>
<feature type="region of interest" description="Disordered" evidence="2">
    <location>
        <begin position="1"/>
        <end position="137"/>
    </location>
</feature>
<dbReference type="VEuPathDB" id="TrichDB:TVAGG3_1034130"/>
<dbReference type="Proteomes" id="UP000001542">
    <property type="component" value="Unassembled WGS sequence"/>
</dbReference>
<feature type="compositionally biased region" description="Basic and acidic residues" evidence="2">
    <location>
        <begin position="179"/>
        <end position="200"/>
    </location>
</feature>
<dbReference type="PANTHER" id="PTHR47026:SF2">
    <property type="entry name" value="FLAGELLAR ASSOCIATED PROTEIN"/>
    <property type="match status" value="1"/>
</dbReference>
<feature type="compositionally biased region" description="Low complexity" evidence="2">
    <location>
        <begin position="368"/>
        <end position="395"/>
    </location>
</feature>
<feature type="compositionally biased region" description="Polar residues" evidence="2">
    <location>
        <begin position="437"/>
        <end position="449"/>
    </location>
</feature>
<evidence type="ECO:0000256" key="2">
    <source>
        <dbReference type="SAM" id="MobiDB-lite"/>
    </source>
</evidence>
<dbReference type="AlphaFoldDB" id="A2ET28"/>
<dbReference type="RefSeq" id="XP_001316440.1">
    <property type="nucleotide sequence ID" value="XM_001316405.1"/>
</dbReference>
<gene>
    <name evidence="3" type="ORF">TVAG_298370</name>
</gene>
<dbReference type="VEuPathDB" id="TrichDB:TVAG_298370"/>
<dbReference type="SMR" id="A2ET28"/>
<organism evidence="3 4">
    <name type="scientific">Trichomonas vaginalis (strain ATCC PRA-98 / G3)</name>
    <dbReference type="NCBI Taxonomy" id="412133"/>
    <lineage>
        <taxon>Eukaryota</taxon>
        <taxon>Metamonada</taxon>
        <taxon>Parabasalia</taxon>
        <taxon>Trichomonadida</taxon>
        <taxon>Trichomonadidae</taxon>
        <taxon>Trichomonas</taxon>
    </lineage>
</organism>
<keyword evidence="4" id="KW-1185">Reference proteome</keyword>
<proteinExistence type="predicted"/>
<evidence type="ECO:0000313" key="4">
    <source>
        <dbReference type="Proteomes" id="UP000001542"/>
    </source>
</evidence>
<sequence length="746" mass="85236">MAENGEPQKTQPEEPQPKQEEVKAQDSPVENEMKQEIVQPIAIPTEQKQDDINPPLVEHSPRPSVAEPIKSRLGSIVSFSLPPNQDGKPQPILMDEPEPSGEPKHMVSPTMSPANETNSKEKQDNQPKTQDNSVDLLRRSSFDAIPFSMPTDNIKLLLSEAFEISKSPEPEPAPPPKPETVEEQKEKPEEVVHNVTREESAETLQPPLSISPEIPPEEFHPVSPQSNENSHLDVPAQPPCESDELKKSARSTFEAIAFSDDEEEDMEEEELHNYAEASNQTELPAEETIHIPLSMQISEPQFHIFNDDEDDDSKSVEIPTLTEAVEEKLYGEKGIKITKKSRQNSNASQNSNHSMQQDSARSHNSQQGSSRSVNSQQDSSRSVNSQRSQNSGRNNAETEQNEAKTNNRQHQRPHISRLPLERLSNISSAASEEAVQEFSQTGRIPNSPHSQRRVASRICQEREAAIANQDYTKAAEYDDLSRKMTEAVDKQKTEQYRHEQLDILQEKLESARNDHKMFLQDWDDKIKDAEQIMKDRILELGERQQQELDDFEALWNNEDFLRRFSKPSPYLLQLKAQERSMVMTKLFDRAKEYKRMAKAVEKNDTEQAQKRAMIEMNFQKKTLIEKQDKELEVLQKKVTQQLDVLKRQKDVEEVPYIARVKKLEHLYETMKNQGPTANKNQILIQTGYNTKTAQERELPSVRATQRILLSRKEGMAPKLTIKPLGKVLATERKKRTIRIKSATSLK</sequence>
<name>A2ET28_TRIV3</name>
<feature type="compositionally biased region" description="Polar residues" evidence="2">
    <location>
        <begin position="358"/>
        <end position="367"/>
    </location>
</feature>
<dbReference type="PANTHER" id="PTHR47026">
    <property type="entry name" value="PIGMENTOSA GTPASE REGULATOR-LIKE PROTEIN, PUTATIVE-RELATED"/>
    <property type="match status" value="1"/>
</dbReference>
<evidence type="ECO:0000313" key="3">
    <source>
        <dbReference type="EMBL" id="EAY04217.1"/>
    </source>
</evidence>
<feature type="region of interest" description="Disordered" evidence="2">
    <location>
        <begin position="300"/>
        <end position="456"/>
    </location>
</feature>
<protein>
    <submittedName>
        <fullName evidence="3">Uncharacterized protein</fullName>
    </submittedName>
</protein>
<dbReference type="EMBL" id="DS113482">
    <property type="protein sequence ID" value="EAY04217.1"/>
    <property type="molecule type" value="Genomic_DNA"/>
</dbReference>
<keyword evidence="1" id="KW-0175">Coiled coil</keyword>
<feature type="compositionally biased region" description="Basic and acidic residues" evidence="2">
    <location>
        <begin position="325"/>
        <end position="335"/>
    </location>
</feature>
<feature type="coiled-coil region" evidence="1">
    <location>
        <begin position="583"/>
        <end position="644"/>
    </location>
</feature>
<feature type="compositionally biased region" description="Low complexity" evidence="2">
    <location>
        <begin position="343"/>
        <end position="357"/>
    </location>
</feature>
<feature type="region of interest" description="Disordered" evidence="2">
    <location>
        <begin position="165"/>
        <end position="283"/>
    </location>
</feature>